<organism evidence="1 2">
    <name type="scientific">Horticoccus luteus</name>
    <dbReference type="NCBI Taxonomy" id="2862869"/>
    <lineage>
        <taxon>Bacteria</taxon>
        <taxon>Pseudomonadati</taxon>
        <taxon>Verrucomicrobiota</taxon>
        <taxon>Opitutia</taxon>
        <taxon>Opitutales</taxon>
        <taxon>Opitutaceae</taxon>
        <taxon>Horticoccus</taxon>
    </lineage>
</organism>
<dbReference type="KEGG" id="ole:K0B96_09455"/>
<sequence length="173" mass="17163">MVSATGGPAAGNSVYDLGSKAIAGAGGVQTAVGLVGTTGASIGSNGKVYTSGWGGNQYVTTAKFAEIATKAGFVLAAAGTAWDWINVFNGSGSISGTKATVNTGFTGLGLLGGPMGAAGGAGYFLIDNFYPGGWLGNGSNQPYNGAGALRDYGTTIENNQKIVPGWEPRDPPF</sequence>
<dbReference type="RefSeq" id="WP_220160659.1">
    <property type="nucleotide sequence ID" value="NZ_CP080507.1"/>
</dbReference>
<evidence type="ECO:0000313" key="2">
    <source>
        <dbReference type="Proteomes" id="UP000825051"/>
    </source>
</evidence>
<evidence type="ECO:0000313" key="1">
    <source>
        <dbReference type="EMBL" id="QYM77554.1"/>
    </source>
</evidence>
<dbReference type="EMBL" id="CP080507">
    <property type="protein sequence ID" value="QYM77554.1"/>
    <property type="molecule type" value="Genomic_DNA"/>
</dbReference>
<dbReference type="AlphaFoldDB" id="A0A8F9TTL2"/>
<proteinExistence type="predicted"/>
<name>A0A8F9TTL2_9BACT</name>
<keyword evidence="2" id="KW-1185">Reference proteome</keyword>
<reference evidence="1" key="1">
    <citation type="submission" date="2021-08" db="EMBL/GenBank/DDBJ databases">
        <title>Genome of a novel bacterium of the phylum Verrucomicrobia, Oleiharenicola sp. KSB-15.</title>
        <authorList>
            <person name="Chung J.-H."/>
            <person name="Ahn J.-H."/>
            <person name="Yoon Y."/>
            <person name="Kim D.-Y."/>
            <person name="An S.-H."/>
            <person name="Park I."/>
            <person name="Yeon J."/>
        </authorList>
    </citation>
    <scope>NUCLEOTIDE SEQUENCE</scope>
    <source>
        <strain evidence="1">KSB-15</strain>
    </source>
</reference>
<accession>A0A8F9TTL2</accession>
<protein>
    <submittedName>
        <fullName evidence="1">Uncharacterized protein</fullName>
    </submittedName>
</protein>
<dbReference type="Proteomes" id="UP000825051">
    <property type="component" value="Chromosome"/>
</dbReference>
<gene>
    <name evidence="1" type="ORF">K0B96_09455</name>
</gene>